<feature type="non-terminal residue" evidence="2">
    <location>
        <position position="55"/>
    </location>
</feature>
<evidence type="ECO:0000256" key="1">
    <source>
        <dbReference type="SAM" id="MobiDB-lite"/>
    </source>
</evidence>
<dbReference type="EMBL" id="JAESDN010000003">
    <property type="protein sequence ID" value="KAG7053182.1"/>
    <property type="molecule type" value="Genomic_DNA"/>
</dbReference>
<feature type="region of interest" description="Disordered" evidence="1">
    <location>
        <begin position="32"/>
        <end position="55"/>
    </location>
</feature>
<dbReference type="Proteomes" id="UP000699042">
    <property type="component" value="Unassembled WGS sequence"/>
</dbReference>
<reference evidence="2" key="1">
    <citation type="submission" date="2021-05" db="EMBL/GenBank/DDBJ databases">
        <title>Comparative genomics of three Colletotrichum scovillei strains and genetic complementation revealed genes involved fungal growth and virulence on chili pepper.</title>
        <authorList>
            <person name="Hsieh D.-K."/>
            <person name="Chuang S.-C."/>
            <person name="Chen C.-Y."/>
            <person name="Chao Y.-T."/>
            <person name="Lu M.-Y.J."/>
            <person name="Lee M.-H."/>
            <person name="Shih M.-C."/>
        </authorList>
    </citation>
    <scope>NUCLEOTIDE SEQUENCE</scope>
    <source>
        <strain evidence="2">Coll-153</strain>
    </source>
</reference>
<gene>
    <name evidence="2" type="ORF">JMJ77_000273</name>
</gene>
<keyword evidence="3" id="KW-1185">Reference proteome</keyword>
<dbReference type="AlphaFoldDB" id="A0A9P7UH67"/>
<comment type="caution">
    <text evidence="2">The sequence shown here is derived from an EMBL/GenBank/DDBJ whole genome shotgun (WGS) entry which is preliminary data.</text>
</comment>
<evidence type="ECO:0000313" key="2">
    <source>
        <dbReference type="EMBL" id="KAG7053182.1"/>
    </source>
</evidence>
<sequence>MLSVREGPSTSRRCSFSALRSAFFAALKSAGPGSNAGPGPSCGGHLLDASMPAVR</sequence>
<protein>
    <submittedName>
        <fullName evidence="2">2OG-Fe(II)oxygenase superfamily protein</fullName>
    </submittedName>
</protein>
<evidence type="ECO:0000313" key="3">
    <source>
        <dbReference type="Proteomes" id="UP000699042"/>
    </source>
</evidence>
<organism evidence="2 3">
    <name type="scientific">Colletotrichum scovillei</name>
    <dbReference type="NCBI Taxonomy" id="1209932"/>
    <lineage>
        <taxon>Eukaryota</taxon>
        <taxon>Fungi</taxon>
        <taxon>Dikarya</taxon>
        <taxon>Ascomycota</taxon>
        <taxon>Pezizomycotina</taxon>
        <taxon>Sordariomycetes</taxon>
        <taxon>Hypocreomycetidae</taxon>
        <taxon>Glomerellales</taxon>
        <taxon>Glomerellaceae</taxon>
        <taxon>Colletotrichum</taxon>
        <taxon>Colletotrichum acutatum species complex</taxon>
    </lineage>
</organism>
<name>A0A9P7UH67_9PEZI</name>
<accession>A0A9P7UH67</accession>
<proteinExistence type="predicted"/>